<evidence type="ECO:0000256" key="1">
    <source>
        <dbReference type="ARBA" id="ARBA00023015"/>
    </source>
</evidence>
<organism evidence="5 7">
    <name type="scientific">Pandoraea sputorum</name>
    <dbReference type="NCBI Taxonomy" id="93222"/>
    <lineage>
        <taxon>Bacteria</taxon>
        <taxon>Pseudomonadati</taxon>
        <taxon>Pseudomonadota</taxon>
        <taxon>Betaproteobacteria</taxon>
        <taxon>Burkholderiales</taxon>
        <taxon>Burkholderiaceae</taxon>
        <taxon>Pandoraea</taxon>
    </lineage>
</organism>
<evidence type="ECO:0000256" key="3">
    <source>
        <dbReference type="ARBA" id="ARBA00023163"/>
    </source>
</evidence>
<reference evidence="5 7" key="1">
    <citation type="submission" date="2017-06" db="EMBL/GenBank/DDBJ databases">
        <authorList>
            <consortium name="Pathogen Informatics"/>
        </authorList>
    </citation>
    <scope>NUCLEOTIDE SEQUENCE [LARGE SCALE GENOMIC DNA]</scope>
    <source>
        <strain evidence="5 7">NCTC13161</strain>
    </source>
</reference>
<keyword evidence="1" id="KW-0805">Transcription regulation</keyword>
<dbReference type="EMBL" id="LT906435">
    <property type="protein sequence ID" value="SNU86679.1"/>
    <property type="molecule type" value="Genomic_DNA"/>
</dbReference>
<evidence type="ECO:0000313" key="5">
    <source>
        <dbReference type="EMBL" id="SNU86679.1"/>
    </source>
</evidence>
<keyword evidence="2" id="KW-0238">DNA-binding</keyword>
<dbReference type="EMBL" id="CABPSR010000014">
    <property type="protein sequence ID" value="VVE83670.1"/>
    <property type="molecule type" value="Genomic_DNA"/>
</dbReference>
<protein>
    <submittedName>
        <fullName evidence="6">HxlR family transcriptional regulator</fullName>
    </submittedName>
    <submittedName>
        <fullName evidence="5">Uncharacterized HTH-type transcriptional regulator yybR</fullName>
    </submittedName>
</protein>
<dbReference type="GeneID" id="88096042"/>
<dbReference type="InterPro" id="IPR036388">
    <property type="entry name" value="WH-like_DNA-bd_sf"/>
</dbReference>
<dbReference type="PROSITE" id="PS51118">
    <property type="entry name" value="HTH_HXLR"/>
    <property type="match status" value="1"/>
</dbReference>
<dbReference type="InterPro" id="IPR002577">
    <property type="entry name" value="HTH_HxlR"/>
</dbReference>
<dbReference type="Pfam" id="PF01638">
    <property type="entry name" value="HxlR"/>
    <property type="match status" value="1"/>
</dbReference>
<dbReference type="SUPFAM" id="SSF46785">
    <property type="entry name" value="Winged helix' DNA-binding domain"/>
    <property type="match status" value="1"/>
</dbReference>
<dbReference type="STRING" id="93222.NA29_21270"/>
<accession>A0A239SN24</accession>
<evidence type="ECO:0000256" key="2">
    <source>
        <dbReference type="ARBA" id="ARBA00023125"/>
    </source>
</evidence>
<dbReference type="PANTHER" id="PTHR33204">
    <property type="entry name" value="TRANSCRIPTIONAL REGULATOR, MARR FAMILY"/>
    <property type="match status" value="1"/>
</dbReference>
<dbReference type="RefSeq" id="WP_224786906.1">
    <property type="nucleotide sequence ID" value="NZ_CABPRX010000008.1"/>
</dbReference>
<reference evidence="6 8" key="2">
    <citation type="submission" date="2019-08" db="EMBL/GenBank/DDBJ databases">
        <authorList>
            <person name="Peeters C."/>
        </authorList>
    </citation>
    <scope>NUCLEOTIDE SEQUENCE [LARGE SCALE GENOMIC DNA]</scope>
    <source>
        <strain evidence="6 8">LMG 31121</strain>
    </source>
</reference>
<evidence type="ECO:0000313" key="6">
    <source>
        <dbReference type="EMBL" id="VVE83670.1"/>
    </source>
</evidence>
<dbReference type="Proteomes" id="UP000215126">
    <property type="component" value="Chromosome 1"/>
</dbReference>
<dbReference type="InterPro" id="IPR036390">
    <property type="entry name" value="WH_DNA-bd_sf"/>
</dbReference>
<name>A0A239SN24_9BURK</name>
<keyword evidence="7" id="KW-1185">Reference proteome</keyword>
<feature type="domain" description="HTH hxlR-type" evidence="4">
    <location>
        <begin position="21"/>
        <end position="129"/>
    </location>
</feature>
<gene>
    <name evidence="5" type="primary">yybR_3</name>
    <name evidence="6" type="ORF">PSP31121_04401</name>
    <name evidence="5" type="ORF">SAMEA4530655_03433</name>
</gene>
<evidence type="ECO:0000313" key="8">
    <source>
        <dbReference type="Proteomes" id="UP000335538"/>
    </source>
</evidence>
<evidence type="ECO:0000313" key="7">
    <source>
        <dbReference type="Proteomes" id="UP000215126"/>
    </source>
</evidence>
<dbReference type="GO" id="GO:0003677">
    <property type="term" value="F:DNA binding"/>
    <property type="evidence" value="ECO:0007669"/>
    <property type="project" value="UniProtKB-KW"/>
</dbReference>
<keyword evidence="3" id="KW-0804">Transcription</keyword>
<evidence type="ECO:0000259" key="4">
    <source>
        <dbReference type="PROSITE" id="PS51118"/>
    </source>
</evidence>
<dbReference type="PANTHER" id="PTHR33204:SF39">
    <property type="entry name" value="TRANSCRIPTIONAL REGULATORY PROTEIN"/>
    <property type="match status" value="1"/>
</dbReference>
<dbReference type="Gene3D" id="1.10.10.10">
    <property type="entry name" value="Winged helix-like DNA-binding domain superfamily/Winged helix DNA-binding domain"/>
    <property type="match status" value="1"/>
</dbReference>
<dbReference type="AlphaFoldDB" id="A0A239SN24"/>
<proteinExistence type="predicted"/>
<sequence>MILPPGISSFEALLQESQAACDALSADDDGLKRELLAHAGNRWSLGVVHALGVGGTLRHAEISRRLNGVTQRMLTRTLRQLERDGLIARHDYDEVPPRVDYRLTELGRGLLVGMVPLWRWVMDNADDFREARKAFDDKTP</sequence>
<dbReference type="Proteomes" id="UP000335538">
    <property type="component" value="Unassembled WGS sequence"/>
</dbReference>